<dbReference type="InParanoid" id="K2S8M4"/>
<dbReference type="GO" id="GO:0000727">
    <property type="term" value="P:double-strand break repair via break-induced replication"/>
    <property type="evidence" value="ECO:0007669"/>
    <property type="project" value="TreeGrafter"/>
</dbReference>
<keyword evidence="1" id="KW-0539">Nucleus</keyword>
<dbReference type="CDD" id="cd21692">
    <property type="entry name" value="GINS_B_Sld5"/>
    <property type="match status" value="1"/>
</dbReference>
<dbReference type="PANTHER" id="PTHR21206:SF0">
    <property type="entry name" value="DNA REPLICATION COMPLEX GINS PROTEIN SLD5"/>
    <property type="match status" value="1"/>
</dbReference>
<evidence type="ECO:0000256" key="2">
    <source>
        <dbReference type="SAM" id="Phobius"/>
    </source>
</evidence>
<proteinExistence type="inferred from homology"/>
<accession>K2S8M4</accession>
<dbReference type="Pfam" id="PF16922">
    <property type="entry name" value="SLD5_C"/>
    <property type="match status" value="1"/>
</dbReference>
<dbReference type="EMBL" id="AHHD01000055">
    <property type="protein sequence ID" value="EKG21237.1"/>
    <property type="molecule type" value="Genomic_DNA"/>
</dbReference>
<comment type="caution">
    <text evidence="4">The sequence shown here is derived from an EMBL/GenBank/DDBJ whole genome shotgun (WGS) entry which is preliminary data.</text>
</comment>
<comment type="similarity">
    <text evidence="1">Belongs to the GINS4/SLD5 family.</text>
</comment>
<dbReference type="FunCoup" id="K2S8M4">
    <property type="interactions" value="613"/>
</dbReference>
<dbReference type="STRING" id="1126212.K2S8M4"/>
<reference evidence="4 5" key="1">
    <citation type="journal article" date="2012" name="BMC Genomics">
        <title>Tools to kill: Genome of one of the most destructive plant pathogenic fungi Macrophomina phaseolina.</title>
        <authorList>
            <person name="Islam M.S."/>
            <person name="Haque M.S."/>
            <person name="Islam M.M."/>
            <person name="Emdad E.M."/>
            <person name="Halim A."/>
            <person name="Hossen Q.M.M."/>
            <person name="Hossain M.Z."/>
            <person name="Ahmed B."/>
            <person name="Rahim S."/>
            <person name="Rahman M.S."/>
            <person name="Alam M.M."/>
            <person name="Hou S."/>
            <person name="Wan X."/>
            <person name="Saito J.A."/>
            <person name="Alam M."/>
        </authorList>
    </citation>
    <scope>NUCLEOTIDE SEQUENCE [LARGE SCALE GENOMIC DNA]</scope>
    <source>
        <strain evidence="4 5">MS6</strain>
    </source>
</reference>
<dbReference type="OrthoDB" id="338231at2759"/>
<dbReference type="HOGENOM" id="CLU_071893_1_0_1"/>
<keyword evidence="1" id="KW-0235">DNA replication</keyword>
<dbReference type="Proteomes" id="UP000007129">
    <property type="component" value="Unassembled WGS sequence"/>
</dbReference>
<keyword evidence="2" id="KW-0812">Transmembrane</keyword>
<dbReference type="AlphaFoldDB" id="K2S8M4"/>
<evidence type="ECO:0000313" key="5">
    <source>
        <dbReference type="Proteomes" id="UP000007129"/>
    </source>
</evidence>
<evidence type="ECO:0000259" key="3">
    <source>
        <dbReference type="Pfam" id="PF16922"/>
    </source>
</evidence>
<gene>
    <name evidence="4" type="ORF">MPH_01500</name>
</gene>
<dbReference type="Gene3D" id="3.40.5.60">
    <property type="match status" value="1"/>
</dbReference>
<dbReference type="InterPro" id="IPR031633">
    <property type="entry name" value="SLD5_C"/>
</dbReference>
<evidence type="ECO:0000313" key="4">
    <source>
        <dbReference type="EMBL" id="EKG21237.1"/>
    </source>
</evidence>
<feature type="transmembrane region" description="Helical" evidence="2">
    <location>
        <begin position="34"/>
        <end position="55"/>
    </location>
</feature>
<dbReference type="VEuPathDB" id="FungiDB:MPH_01500"/>
<name>K2S8M4_MACPH</name>
<protein>
    <recommendedName>
        <fullName evidence="1">DNA replication complex GINS protein SLD5</fullName>
    </recommendedName>
</protein>
<comment type="subcellular location">
    <subcellularLocation>
        <location evidence="1">Nucleus</location>
    </subcellularLocation>
</comment>
<feature type="domain" description="DNA replication complex GINS protein SLD5 C-terminal" evidence="3">
    <location>
        <begin position="151"/>
        <end position="206"/>
    </location>
</feature>
<dbReference type="GO" id="GO:0000811">
    <property type="term" value="C:GINS complex"/>
    <property type="evidence" value="ECO:0007669"/>
    <property type="project" value="UniProtKB-UniRule"/>
</dbReference>
<organism evidence="4 5">
    <name type="scientific">Macrophomina phaseolina (strain MS6)</name>
    <name type="common">Charcoal rot fungus</name>
    <dbReference type="NCBI Taxonomy" id="1126212"/>
    <lineage>
        <taxon>Eukaryota</taxon>
        <taxon>Fungi</taxon>
        <taxon>Dikarya</taxon>
        <taxon>Ascomycota</taxon>
        <taxon>Pezizomycotina</taxon>
        <taxon>Dothideomycetes</taxon>
        <taxon>Dothideomycetes incertae sedis</taxon>
        <taxon>Botryosphaeriales</taxon>
        <taxon>Botryosphaeriaceae</taxon>
        <taxon>Macrophomina</taxon>
    </lineage>
</organism>
<dbReference type="PIRSF" id="PIRSF007764">
    <property type="entry name" value="Sld5"/>
    <property type="match status" value="1"/>
</dbReference>
<sequence length="206" mass="23859">MDPKTNFRLILYQTELERFKFLVRSFLRARIAKVRFRFSFLFAVVCLSCTVAHFLCLETLLPWSREGSCREMLDECMFEADLDSFQIDKHPLHILTTPETLAYLSRPERQYLEQHQALLSQHYAASFLSSFPPQLQRLDDKAGGISMIDTPDLDTAVFCRVLRDIGVVSVGGVDEDREVEMKRGDVLVVRWRVVRERVLAGDIELI</sequence>
<keyword evidence="2" id="KW-0472">Membrane</keyword>
<evidence type="ECO:0000256" key="1">
    <source>
        <dbReference type="PIRNR" id="PIRNR007764"/>
    </source>
</evidence>
<dbReference type="eggNOG" id="KOG3176">
    <property type="taxonomic scope" value="Eukaryota"/>
</dbReference>
<dbReference type="InterPro" id="IPR036224">
    <property type="entry name" value="GINS_bundle-like_dom_sf"/>
</dbReference>
<dbReference type="Gene3D" id="1.20.58.1030">
    <property type="match status" value="1"/>
</dbReference>
<comment type="function">
    <text evidence="1">The GINS complex plays an essential role in the initiation of DNA replication.</text>
</comment>
<dbReference type="SUPFAM" id="SSF158573">
    <property type="entry name" value="GINS helical bundle-like"/>
    <property type="match status" value="2"/>
</dbReference>
<dbReference type="PANTHER" id="PTHR21206">
    <property type="entry name" value="SLD5 PROTEIN"/>
    <property type="match status" value="1"/>
</dbReference>
<keyword evidence="2" id="KW-1133">Transmembrane helix</keyword>
<dbReference type="SUPFAM" id="SSF160059">
    <property type="entry name" value="PriA/YqbF domain"/>
    <property type="match status" value="1"/>
</dbReference>
<dbReference type="GO" id="GO:0006261">
    <property type="term" value="P:DNA-templated DNA replication"/>
    <property type="evidence" value="ECO:0007669"/>
    <property type="project" value="InterPro"/>
</dbReference>
<dbReference type="InterPro" id="IPR008591">
    <property type="entry name" value="GINS_Sld5"/>
</dbReference>